<evidence type="ECO:0000313" key="3">
    <source>
        <dbReference type="Proteomes" id="UP000320717"/>
    </source>
</evidence>
<gene>
    <name evidence="1" type="ORF">FQA45_05300</name>
    <name evidence="2" type="ORF">NUH22_11180</name>
</gene>
<dbReference type="OrthoDB" id="4868950at2"/>
<dbReference type="EMBL" id="CP042260">
    <property type="protein sequence ID" value="QDY65771.1"/>
    <property type="molecule type" value="Genomic_DNA"/>
</dbReference>
<reference evidence="2" key="2">
    <citation type="journal article" date="2022" name="Pest Manag. Sci.">
        <title>Glutamicibacter halophytocola-mediated host fitness of potato tuber moth on Solanaceae crops.</title>
        <authorList>
            <person name="Wang W."/>
            <person name="Xiao G."/>
            <person name="Du G."/>
            <person name="Chang L."/>
            <person name="Yang Y."/>
            <person name="Ye J."/>
            <person name="Chen B."/>
        </authorList>
    </citation>
    <scope>NUCLEOTIDE SEQUENCE</scope>
    <source>
        <strain evidence="2">S2</strain>
    </source>
</reference>
<sequence length="98" mass="10427">MLALTDQAASIVTAIVTNQSEAEKAGLRIHQAEKTSTPEEAAFAIQIVPEPEETDTVISGEGSPVYLDELVADELDDKVLDAAVDEQGSVSFQILVQN</sequence>
<dbReference type="InterPro" id="IPR035903">
    <property type="entry name" value="HesB-like_dom_sf"/>
</dbReference>
<dbReference type="AlphaFoldDB" id="A0A5B8ILW0"/>
<reference evidence="1 3" key="1">
    <citation type="submission" date="2019-07" db="EMBL/GenBank/DDBJ databases">
        <title>Complete Genome Sequence of drought tolerant Plant Growth-Promoting Rhizobacterium Glutamicibacter halophytocola DR408.</title>
        <authorList>
            <person name="Nishu S.D."/>
            <person name="Lee T.K."/>
        </authorList>
    </citation>
    <scope>NUCLEOTIDE SEQUENCE [LARGE SCALE GENOMIC DNA]</scope>
    <source>
        <strain evidence="1 3">DR408</strain>
    </source>
</reference>
<accession>A0A5B8ILW0</accession>
<dbReference type="Proteomes" id="UP001060018">
    <property type="component" value="Chromosome"/>
</dbReference>
<dbReference type="EMBL" id="CP102487">
    <property type="protein sequence ID" value="UUX57873.1"/>
    <property type="molecule type" value="Genomic_DNA"/>
</dbReference>
<evidence type="ECO:0000313" key="2">
    <source>
        <dbReference type="EMBL" id="UUX57873.1"/>
    </source>
</evidence>
<organism evidence="2 4">
    <name type="scientific">Glutamicibacter halophytocola</name>
    <dbReference type="NCBI Taxonomy" id="1933880"/>
    <lineage>
        <taxon>Bacteria</taxon>
        <taxon>Bacillati</taxon>
        <taxon>Actinomycetota</taxon>
        <taxon>Actinomycetes</taxon>
        <taxon>Micrococcales</taxon>
        <taxon>Micrococcaceae</taxon>
        <taxon>Glutamicibacter</taxon>
    </lineage>
</organism>
<proteinExistence type="predicted"/>
<dbReference type="Proteomes" id="UP000320717">
    <property type="component" value="Chromosome"/>
</dbReference>
<name>A0A5B8ILW0_9MICC</name>
<evidence type="ECO:0000313" key="1">
    <source>
        <dbReference type="EMBL" id="QDY65771.1"/>
    </source>
</evidence>
<evidence type="ECO:0000313" key="4">
    <source>
        <dbReference type="Proteomes" id="UP001060018"/>
    </source>
</evidence>
<dbReference type="RefSeq" id="WP_060702080.1">
    <property type="nucleotide sequence ID" value="NZ_CP012750.1"/>
</dbReference>
<dbReference type="KEGG" id="gar:AOZ07_11250"/>
<protein>
    <submittedName>
        <fullName evidence="2">Fe-S cluster assembly protein HesB</fullName>
    </submittedName>
</protein>
<dbReference type="Gene3D" id="2.60.300.12">
    <property type="entry name" value="HesB-like domain"/>
    <property type="match status" value="1"/>
</dbReference>
<keyword evidence="3" id="KW-1185">Reference proteome</keyword>
<dbReference type="SUPFAM" id="SSF89360">
    <property type="entry name" value="HesB-like domain"/>
    <property type="match status" value="1"/>
</dbReference>